<dbReference type="Gene3D" id="1.10.10.60">
    <property type="entry name" value="Homeodomain-like"/>
    <property type="match status" value="1"/>
</dbReference>
<dbReference type="Proteomes" id="UP000009286">
    <property type="component" value="Chromosome"/>
</dbReference>
<protein>
    <submittedName>
        <fullName evidence="1">GcrA cell cycle regulator family protein</fullName>
    </submittedName>
</protein>
<dbReference type="STRING" id="856793.MICA_2250"/>
<reference evidence="1 2" key="1">
    <citation type="journal article" date="2011" name="BMC Genomics">
        <title>Genomic insights into an obligate epibiotic bacterial predator: Micavibrio aeruginosavorus ARL-13.</title>
        <authorList>
            <person name="Wang Z."/>
            <person name="Kadouri D."/>
            <person name="Wu M."/>
        </authorList>
    </citation>
    <scope>NUCLEOTIDE SEQUENCE [LARGE SCALE GENOMIC DNA]</scope>
    <source>
        <strain evidence="1 2">ARL-13</strain>
    </source>
</reference>
<accession>G2KS45</accession>
<dbReference type="Pfam" id="PF07750">
    <property type="entry name" value="GcrA"/>
    <property type="match status" value="1"/>
</dbReference>
<dbReference type="OrthoDB" id="9798071at2"/>
<evidence type="ECO:0000313" key="2">
    <source>
        <dbReference type="Proteomes" id="UP000009286"/>
    </source>
</evidence>
<dbReference type="RefSeq" id="WP_014103776.1">
    <property type="nucleotide sequence ID" value="NC_016026.1"/>
</dbReference>
<gene>
    <name evidence="1" type="ordered locus">MICA_2250</name>
</gene>
<dbReference type="EMBL" id="CP002382">
    <property type="protein sequence ID" value="AEP10553.1"/>
    <property type="molecule type" value="Genomic_DNA"/>
</dbReference>
<dbReference type="eggNOG" id="COG5352">
    <property type="taxonomic scope" value="Bacteria"/>
</dbReference>
<name>G2KS45_MICAA</name>
<dbReference type="HOGENOM" id="CLU_096417_1_0_5"/>
<dbReference type="AlphaFoldDB" id="G2KS45"/>
<keyword evidence="2" id="KW-1185">Reference proteome</keyword>
<proteinExistence type="predicted"/>
<dbReference type="KEGG" id="mai:MICA_2250"/>
<sequence length="178" mass="19101">MSWTEERVSLLKQLWGEGKSAAEIAKALGGGLTRNAVIGKAHRLKLSNRVSPIQQNSKTPDAAPIAVKATVRVVEETAAPVRAAARVAIAIPQAANNGKGVSMVELKDRMCRWPVGDPKDSNFHFCGCSSEAGLPYCGAHAKIAYQAPSRSRQLNAEDFEREGSAVHAEEELKDVVRA</sequence>
<organism evidence="1 2">
    <name type="scientific">Micavibrio aeruginosavorus (strain ARL-13)</name>
    <dbReference type="NCBI Taxonomy" id="856793"/>
    <lineage>
        <taxon>Bacteria</taxon>
        <taxon>Pseudomonadati</taxon>
        <taxon>Bdellovibrionota</taxon>
        <taxon>Bdellovibrionia</taxon>
        <taxon>Bdellovibrionales</taxon>
        <taxon>Pseudobdellovibrionaceae</taxon>
        <taxon>Micavibrio</taxon>
    </lineage>
</organism>
<evidence type="ECO:0000313" key="1">
    <source>
        <dbReference type="EMBL" id="AEP10553.1"/>
    </source>
</evidence>
<dbReference type="InterPro" id="IPR011681">
    <property type="entry name" value="GcrA"/>
</dbReference>